<evidence type="ECO:0000259" key="14">
    <source>
        <dbReference type="PROSITE" id="PS50885"/>
    </source>
</evidence>
<organism evidence="15 16">
    <name type="scientific">Candidatus Accumulibacter cognatus</name>
    <dbReference type="NCBI Taxonomy" id="2954383"/>
    <lineage>
        <taxon>Bacteria</taxon>
        <taxon>Pseudomonadati</taxon>
        <taxon>Pseudomonadota</taxon>
        <taxon>Betaproteobacteria</taxon>
        <taxon>Candidatus Accumulibacter</taxon>
    </lineage>
</organism>
<evidence type="ECO:0000313" key="16">
    <source>
        <dbReference type="Proteomes" id="UP000021315"/>
    </source>
</evidence>
<dbReference type="InterPro" id="IPR011006">
    <property type="entry name" value="CheY-like_superfamily"/>
</dbReference>
<evidence type="ECO:0000259" key="12">
    <source>
        <dbReference type="PROSITE" id="PS50109"/>
    </source>
</evidence>
<dbReference type="InterPro" id="IPR004358">
    <property type="entry name" value="Sig_transdc_His_kin-like_C"/>
</dbReference>
<comment type="subcellular location">
    <subcellularLocation>
        <location evidence="2">Membrane</location>
    </subcellularLocation>
</comment>
<dbReference type="PROSITE" id="PS50110">
    <property type="entry name" value="RESPONSE_REGULATORY"/>
    <property type="match status" value="3"/>
</dbReference>
<evidence type="ECO:0000256" key="2">
    <source>
        <dbReference type="ARBA" id="ARBA00004370"/>
    </source>
</evidence>
<proteinExistence type="predicted"/>
<dbReference type="PROSITE" id="PS50109">
    <property type="entry name" value="HIS_KIN"/>
    <property type="match status" value="1"/>
</dbReference>
<keyword evidence="7" id="KW-0902">Two-component regulatory system</keyword>
<dbReference type="SMART" id="SM00065">
    <property type="entry name" value="GAF"/>
    <property type="match status" value="1"/>
</dbReference>
<keyword evidence="4 10" id="KW-0597">Phosphoprotein</keyword>
<dbReference type="PROSITE" id="PS50885">
    <property type="entry name" value="HAMP"/>
    <property type="match status" value="1"/>
</dbReference>
<feature type="domain" description="Response regulatory" evidence="13">
    <location>
        <begin position="933"/>
        <end position="1046"/>
    </location>
</feature>
<dbReference type="STRING" id="1453999.AW06_002045"/>
<dbReference type="Pfam" id="PF00072">
    <property type="entry name" value="Response_reg"/>
    <property type="match status" value="3"/>
</dbReference>
<dbReference type="CDD" id="cd17546">
    <property type="entry name" value="REC_hyHK_CKI1_RcsC-like"/>
    <property type="match status" value="1"/>
</dbReference>
<dbReference type="EC" id="2.7.13.3" evidence="3"/>
<evidence type="ECO:0000313" key="15">
    <source>
        <dbReference type="EMBL" id="KFB76859.1"/>
    </source>
</evidence>
<accession>A0A080MHY4</accession>
<dbReference type="FunFam" id="3.30.565.10:FF:000010">
    <property type="entry name" value="Sensor histidine kinase RcsC"/>
    <property type="match status" value="1"/>
</dbReference>
<feature type="domain" description="Histidine kinase" evidence="12">
    <location>
        <begin position="682"/>
        <end position="901"/>
    </location>
</feature>
<comment type="function">
    <text evidence="8">Member of the two-component regulatory system BvgS/BvgA. Phosphorylates BvgA via a four-step phosphorelay in response to environmental signals.</text>
</comment>
<dbReference type="PRINTS" id="PR00344">
    <property type="entry name" value="BCTRLSENSOR"/>
</dbReference>
<dbReference type="CDD" id="cd00156">
    <property type="entry name" value="REC"/>
    <property type="match status" value="2"/>
</dbReference>
<evidence type="ECO:0000256" key="6">
    <source>
        <dbReference type="ARBA" id="ARBA00022777"/>
    </source>
</evidence>
<name>A0A080MHY4_9PROT</name>
<comment type="caution">
    <text evidence="15">The sequence shown here is derived from an EMBL/GenBank/DDBJ whole genome shotgun (WGS) entry which is preliminary data.</text>
</comment>
<evidence type="ECO:0000256" key="4">
    <source>
        <dbReference type="ARBA" id="ARBA00022553"/>
    </source>
</evidence>
<dbReference type="Gene3D" id="3.40.50.2300">
    <property type="match status" value="3"/>
</dbReference>
<dbReference type="GO" id="GO:0009927">
    <property type="term" value="F:histidine phosphotransfer kinase activity"/>
    <property type="evidence" value="ECO:0007669"/>
    <property type="project" value="TreeGrafter"/>
</dbReference>
<evidence type="ECO:0000256" key="8">
    <source>
        <dbReference type="ARBA" id="ARBA00058004"/>
    </source>
</evidence>
<dbReference type="SUPFAM" id="SSF47384">
    <property type="entry name" value="Homodimeric domain of signal transducing histidine kinase"/>
    <property type="match status" value="1"/>
</dbReference>
<dbReference type="Pfam" id="PF02518">
    <property type="entry name" value="HATPase_c"/>
    <property type="match status" value="1"/>
</dbReference>
<dbReference type="PANTHER" id="PTHR43047">
    <property type="entry name" value="TWO-COMPONENT HISTIDINE PROTEIN KINASE"/>
    <property type="match status" value="1"/>
</dbReference>
<dbReference type="Gene3D" id="6.10.340.10">
    <property type="match status" value="1"/>
</dbReference>
<dbReference type="InterPro" id="IPR036097">
    <property type="entry name" value="HisK_dim/P_sf"/>
</dbReference>
<dbReference type="InterPro" id="IPR003018">
    <property type="entry name" value="GAF"/>
</dbReference>
<evidence type="ECO:0000256" key="7">
    <source>
        <dbReference type="ARBA" id="ARBA00023012"/>
    </source>
</evidence>
<dbReference type="Pfam" id="PF13185">
    <property type="entry name" value="GAF_2"/>
    <property type="match status" value="1"/>
</dbReference>
<dbReference type="CDD" id="cd00082">
    <property type="entry name" value="HisKA"/>
    <property type="match status" value="1"/>
</dbReference>
<dbReference type="EMBL" id="JDST02000042">
    <property type="protein sequence ID" value="KFB76859.1"/>
    <property type="molecule type" value="Genomic_DNA"/>
</dbReference>
<feature type="modified residue" description="4-aspartylphosphate" evidence="10">
    <location>
        <position position="982"/>
    </location>
</feature>
<evidence type="ECO:0000256" key="5">
    <source>
        <dbReference type="ARBA" id="ARBA00022679"/>
    </source>
</evidence>
<dbReference type="InterPro" id="IPR003594">
    <property type="entry name" value="HATPase_dom"/>
</dbReference>
<dbReference type="SUPFAM" id="SSF55781">
    <property type="entry name" value="GAF domain-like"/>
    <property type="match status" value="1"/>
</dbReference>
<dbReference type="Gene3D" id="3.30.565.10">
    <property type="entry name" value="Histidine kinase-like ATPase, C-terminal domain"/>
    <property type="match status" value="1"/>
</dbReference>
<comment type="catalytic activity">
    <reaction evidence="1">
        <text>ATP + protein L-histidine = ADP + protein N-phospho-L-histidine.</text>
        <dbReference type="EC" id="2.7.13.3"/>
    </reaction>
</comment>
<dbReference type="Gene3D" id="1.10.287.130">
    <property type="match status" value="1"/>
</dbReference>
<sequence length="1314" mass="141562">MKLGSKLLLQTVLPAIAAVSLLLAIVTLVARNALQDAAERALAAVAEARREDIHNHFERMRDDIVGMGNAPAVIAAMQQFAAAFAACGASADSQLQQLYDSDAAHAASLANNPCRRGYQQAHREHDVFFRRRHAVYGWKDMLLVDRQGHVVYSLLKDHDFATNLFNGPWKDTGLARVAVIALRQAVSGVPAFTDAEHYAAAGNRPAMFLAIPVIEPETGQPLGALVAQIAFEPLDRHMHFKAGLGQSGEAFVVGSGGWMLTNTFFDQESSVLKRQLQTEAVNRVLAGNDGSDQLFDYRSQPSFIAYRQLQPFAGALGDQPRWGVIAKISRDEALSSLYSLQWLMLGSGLLIAGAATAVAVVGGRRLLQPVLAMQTALVRLASGEKTAIPGLDRQDEIGDMAKAAESFRKMSEAVARDRWIHENVATLTTAVSQEETLADVADTLLGHLRRQLDVPVATLFLRDADGHYRRAGAQGLARRSQSQDRFAPGESLVGQCARDGQAVILAPVGGGLMMIATGLAEFPPDELVLYPITHQNQTLAVVELAATRRLSPDEHAFLAALVGPLGLHLANIEAAERNLALLDESRRQAKLLGQQKAELADRNSEMLALSDEMRAQSDELKAQNATLRGTQEELRVRQEELAEKNRRLEAQGRQLELGRSEAETRARELAQANRYKSQFLANMSHELRTPLNSILILAKHLAENATGHLDDDEVESASVIHESGSQLLSLINDILDLSRIEAGKVEMLIRDFPVSEILLYLRRLFEPLAAKKSIAFSIEVEATAVPMIHSDRRLLTQILTNLLSNAIKFTDRGSVRLVLCAEDRGLRFDIIDSGIGIAADQIERIFNAFQQVDGSSARKYGGSGLGLAISRQLVALLGGRIDIESTPGSGSRFSVHLPDIVSCGSSPPVPAAPAAPAAPAVAARPATADRHTLILVVEDDGHLVMLVTRLIETLGYAVLAVNSGEKALELIAAERPAGVLLDLGLPGIPGLEVLRRMKSNPDSADIPVYIISGAADTGEAAALGAAGYIRKPITRNAVLAALRDMLDRSPVPAAQSARQRQVLLIEDDQASSQAVRVLFKETNIELSQVHNGSDGLAAIAATRYDAVILDLMLPDMSGFEWLEQAAATPQPPPVVVYSARDLDDAELLRLHAHADAVISKGRLNGQASSRLREEVLLAVARQTMESDAAPAAARARHEALLIVDDDVRNQSALSKALRARGFAVSVAGSGAQAMEMMATGQFAAVLTDIMMPGMDGYELIRRMRGGSSGQIPIIAVTAKAMPGDVELCLAAGASDYLAKPVDIDRLLQLLEKWL</sequence>
<protein>
    <recommendedName>
        <fullName evidence="9">Virulence sensor protein BvgS</fullName>
        <ecNumber evidence="3">2.7.13.3</ecNumber>
    </recommendedName>
</protein>
<feature type="modified residue" description="4-aspartylphosphate" evidence="10">
    <location>
        <position position="1248"/>
    </location>
</feature>
<dbReference type="Proteomes" id="UP000021315">
    <property type="component" value="Unassembled WGS sequence"/>
</dbReference>
<feature type="coiled-coil region" evidence="11">
    <location>
        <begin position="572"/>
        <end position="651"/>
    </location>
</feature>
<dbReference type="GO" id="GO:0000155">
    <property type="term" value="F:phosphorelay sensor kinase activity"/>
    <property type="evidence" value="ECO:0007669"/>
    <property type="project" value="InterPro"/>
</dbReference>
<dbReference type="CDD" id="cd16922">
    <property type="entry name" value="HATPase_EvgS-ArcB-TorS-like"/>
    <property type="match status" value="1"/>
</dbReference>
<gene>
    <name evidence="15" type="primary">rpfC_4</name>
    <name evidence="15" type="ORF">AW06_002045</name>
</gene>
<dbReference type="Gene3D" id="3.30.450.40">
    <property type="match status" value="1"/>
</dbReference>
<feature type="domain" description="HAMP" evidence="14">
    <location>
        <begin position="364"/>
        <end position="416"/>
    </location>
</feature>
<reference evidence="15" key="1">
    <citation type="submission" date="2014-02" db="EMBL/GenBank/DDBJ databases">
        <title>Expanding our view of genomic diversity in Candidatus Accumulibacter clades.</title>
        <authorList>
            <person name="Skennerton C.T."/>
            <person name="Barr J.J."/>
            <person name="Slater F.R."/>
            <person name="Bond P.L."/>
            <person name="Tyson G.W."/>
        </authorList>
    </citation>
    <scope>NUCLEOTIDE SEQUENCE [LARGE SCALE GENOMIC DNA]</scope>
</reference>
<dbReference type="SUPFAM" id="SSF55874">
    <property type="entry name" value="ATPase domain of HSP90 chaperone/DNA topoisomerase II/histidine kinase"/>
    <property type="match status" value="1"/>
</dbReference>
<feature type="domain" description="Response regulatory" evidence="13">
    <location>
        <begin position="1199"/>
        <end position="1314"/>
    </location>
</feature>
<keyword evidence="5 15" id="KW-0808">Transferase</keyword>
<evidence type="ECO:0000256" key="9">
    <source>
        <dbReference type="ARBA" id="ARBA00070152"/>
    </source>
</evidence>
<evidence type="ECO:0000256" key="3">
    <source>
        <dbReference type="ARBA" id="ARBA00012438"/>
    </source>
</evidence>
<dbReference type="InterPro" id="IPR003660">
    <property type="entry name" value="HAMP_dom"/>
</dbReference>
<dbReference type="RefSeq" id="WP_034948785.1">
    <property type="nucleotide sequence ID" value="NZ_JDST02000042.1"/>
</dbReference>
<feature type="modified residue" description="4-aspartylphosphate" evidence="10">
    <location>
        <position position="1110"/>
    </location>
</feature>
<dbReference type="SMART" id="SM00387">
    <property type="entry name" value="HATPase_c"/>
    <property type="match status" value="1"/>
</dbReference>
<evidence type="ECO:0000259" key="13">
    <source>
        <dbReference type="PROSITE" id="PS50110"/>
    </source>
</evidence>
<dbReference type="SUPFAM" id="SSF52172">
    <property type="entry name" value="CheY-like"/>
    <property type="match status" value="3"/>
</dbReference>
<feature type="domain" description="Response regulatory" evidence="13">
    <location>
        <begin position="1061"/>
        <end position="1175"/>
    </location>
</feature>
<dbReference type="SMART" id="SM00388">
    <property type="entry name" value="HisKA"/>
    <property type="match status" value="1"/>
</dbReference>
<dbReference type="SMART" id="SM00448">
    <property type="entry name" value="REC"/>
    <property type="match status" value="3"/>
</dbReference>
<keyword evidence="6" id="KW-0418">Kinase</keyword>
<evidence type="ECO:0000256" key="11">
    <source>
        <dbReference type="SAM" id="Coils"/>
    </source>
</evidence>
<dbReference type="PANTHER" id="PTHR43047:SF72">
    <property type="entry name" value="OSMOSENSING HISTIDINE PROTEIN KINASE SLN1"/>
    <property type="match status" value="1"/>
</dbReference>
<evidence type="ECO:0000256" key="10">
    <source>
        <dbReference type="PROSITE-ProRule" id="PRU00169"/>
    </source>
</evidence>
<evidence type="ECO:0000256" key="1">
    <source>
        <dbReference type="ARBA" id="ARBA00000085"/>
    </source>
</evidence>
<keyword evidence="11" id="KW-0175">Coiled coil</keyword>
<dbReference type="InterPro" id="IPR036890">
    <property type="entry name" value="HATPase_C_sf"/>
</dbReference>
<dbReference type="Pfam" id="PF00512">
    <property type="entry name" value="HisKA"/>
    <property type="match status" value="1"/>
</dbReference>
<dbReference type="InterPro" id="IPR029016">
    <property type="entry name" value="GAF-like_dom_sf"/>
</dbReference>
<dbReference type="InterPro" id="IPR001789">
    <property type="entry name" value="Sig_transdc_resp-reg_receiver"/>
</dbReference>
<dbReference type="InterPro" id="IPR003661">
    <property type="entry name" value="HisK_dim/P_dom"/>
</dbReference>
<dbReference type="InterPro" id="IPR005467">
    <property type="entry name" value="His_kinase_dom"/>
</dbReference>
<keyword evidence="16" id="KW-1185">Reference proteome</keyword>
<dbReference type="GO" id="GO:0005886">
    <property type="term" value="C:plasma membrane"/>
    <property type="evidence" value="ECO:0007669"/>
    <property type="project" value="TreeGrafter"/>
</dbReference>